<organism evidence="2 3">
    <name type="scientific">Symbiodinium natans</name>
    <dbReference type="NCBI Taxonomy" id="878477"/>
    <lineage>
        <taxon>Eukaryota</taxon>
        <taxon>Sar</taxon>
        <taxon>Alveolata</taxon>
        <taxon>Dinophyceae</taxon>
        <taxon>Suessiales</taxon>
        <taxon>Symbiodiniaceae</taxon>
        <taxon>Symbiodinium</taxon>
    </lineage>
</organism>
<sequence length="319" mass="35791">MWNILTDKAPSPADNSKTELSELGALKLELLEEWRSFRIDLLRDVAQLMQDLHSKVPQESSLVASLSEASPSEDEPKDKPFEDKAVELPGSCRSTSENLWDGLWSIFGFRDPGEEGDSCTQDLTEPSTAREAEIPMGCQSGASNVSGSSAIGWERLSSHERLQILKFLPAFETCKTRGVSRGFVDTKDLVAHLQSLADLARTDTLLAFTANMRQESTLTLPEDEPLLNVHLDENMLARQDSFRCLLKFSDVWFQHAPLSMHMMIRDLAALVRWEEAVELDDLEDMTSAAEMNLLRCVLVKKKGFQMWLEAQGRMENNAA</sequence>
<evidence type="ECO:0000313" key="2">
    <source>
        <dbReference type="EMBL" id="CAE7253109.1"/>
    </source>
</evidence>
<feature type="compositionally biased region" description="Low complexity" evidence="1">
    <location>
        <begin position="59"/>
        <end position="70"/>
    </location>
</feature>
<reference evidence="2" key="1">
    <citation type="submission" date="2021-02" db="EMBL/GenBank/DDBJ databases">
        <authorList>
            <person name="Dougan E. K."/>
            <person name="Rhodes N."/>
            <person name="Thang M."/>
            <person name="Chan C."/>
        </authorList>
    </citation>
    <scope>NUCLEOTIDE SEQUENCE</scope>
</reference>
<dbReference type="Proteomes" id="UP000604046">
    <property type="component" value="Unassembled WGS sequence"/>
</dbReference>
<dbReference type="AlphaFoldDB" id="A0A812M6V4"/>
<name>A0A812M6V4_9DINO</name>
<accession>A0A812M6V4</accession>
<dbReference type="EMBL" id="CAJNDS010001236">
    <property type="protein sequence ID" value="CAE7253109.1"/>
    <property type="molecule type" value="Genomic_DNA"/>
</dbReference>
<evidence type="ECO:0000313" key="3">
    <source>
        <dbReference type="Proteomes" id="UP000604046"/>
    </source>
</evidence>
<protein>
    <submittedName>
        <fullName evidence="2">Uncharacterized protein</fullName>
    </submittedName>
</protein>
<feature type="compositionally biased region" description="Basic and acidic residues" evidence="1">
    <location>
        <begin position="74"/>
        <end position="84"/>
    </location>
</feature>
<feature type="region of interest" description="Disordered" evidence="1">
    <location>
        <begin position="57"/>
        <end position="84"/>
    </location>
</feature>
<keyword evidence="3" id="KW-1185">Reference proteome</keyword>
<evidence type="ECO:0000256" key="1">
    <source>
        <dbReference type="SAM" id="MobiDB-lite"/>
    </source>
</evidence>
<comment type="caution">
    <text evidence="2">The sequence shown here is derived from an EMBL/GenBank/DDBJ whole genome shotgun (WGS) entry which is preliminary data.</text>
</comment>
<proteinExistence type="predicted"/>
<gene>
    <name evidence="2" type="ORF">SNAT2548_LOCUS12708</name>
</gene>